<dbReference type="AlphaFoldDB" id="A0A4Q7Z1D8"/>
<name>A0A4Q7Z1D8_9BACT</name>
<comment type="caution">
    <text evidence="1">The sequence shown here is derived from an EMBL/GenBank/DDBJ whole genome shotgun (WGS) entry which is preliminary data.</text>
</comment>
<dbReference type="Proteomes" id="UP000292958">
    <property type="component" value="Unassembled WGS sequence"/>
</dbReference>
<proteinExistence type="predicted"/>
<protein>
    <submittedName>
        <fullName evidence="1">Uncharacterized protein</fullName>
    </submittedName>
</protein>
<evidence type="ECO:0000313" key="2">
    <source>
        <dbReference type="Proteomes" id="UP000292958"/>
    </source>
</evidence>
<organism evidence="1 2">
    <name type="scientific">Edaphobacter modestus</name>
    <dbReference type="NCBI Taxonomy" id="388466"/>
    <lineage>
        <taxon>Bacteria</taxon>
        <taxon>Pseudomonadati</taxon>
        <taxon>Acidobacteriota</taxon>
        <taxon>Terriglobia</taxon>
        <taxon>Terriglobales</taxon>
        <taxon>Acidobacteriaceae</taxon>
        <taxon>Edaphobacter</taxon>
    </lineage>
</organism>
<evidence type="ECO:0000313" key="1">
    <source>
        <dbReference type="EMBL" id="RZU43451.1"/>
    </source>
</evidence>
<dbReference type="EMBL" id="SHKW01000001">
    <property type="protein sequence ID" value="RZU43451.1"/>
    <property type="molecule type" value="Genomic_DNA"/>
</dbReference>
<sequence length="294" mass="31469">MLGSSLLRQPVLAQTHVAEPPVNLGDTNFLDGIAGPGYVLEQIADGGHDGKIVGASGNAVPGTGSVNSISGLTHLAWLSHKRIAGGWYGVEVVGAAADVDAGAQGRAGGVGALTVSPFILQWTEHRFLHMPVEQRVTLDFQLPVGGYSRSSGVNIGSNTFAVNPYYAITAHPTKRIETSWRVHYLWNSTNNAPPLSTGASSTQAGQAIHFNATAGYNIYKGLWIGPNAYFLSQITDGRVNGVSVPDSPERVAAIGPGMVWNRHKWFFYANEYQEFGARNRATGQKLVLRVEKVF</sequence>
<reference evidence="1 2" key="1">
    <citation type="submission" date="2019-02" db="EMBL/GenBank/DDBJ databases">
        <title>Genomic Encyclopedia of Archaeal and Bacterial Type Strains, Phase II (KMG-II): from individual species to whole genera.</title>
        <authorList>
            <person name="Goeker M."/>
        </authorList>
    </citation>
    <scope>NUCLEOTIDE SEQUENCE [LARGE SCALE GENOMIC DNA]</scope>
    <source>
        <strain evidence="1 2">DSM 18101</strain>
    </source>
</reference>
<accession>A0A4Q7Z1D8</accession>
<dbReference type="Pfam" id="PF13557">
    <property type="entry name" value="Phenol_MetA_deg"/>
    <property type="match status" value="1"/>
</dbReference>
<keyword evidence="2" id="KW-1185">Reference proteome</keyword>
<dbReference type="InterPro" id="IPR025737">
    <property type="entry name" value="FApF"/>
</dbReference>
<gene>
    <name evidence="1" type="ORF">BDD14_5112</name>
</gene>